<sequence>MPCKVSSQHLNDFQDCIAQLHEIVSTYKQTHQIIIGGDFNEDIVNGPTSQRKTYAKDFMKELDFETKYTGSTFIHSNGCDTTAIDYFIFQDLYKHTVLEISKLDIESNVSDHYPIKLILQYNHPVKQIKSSNSSVKPKIKWDKVDTQLYESLITSEISDSKPTIKTIEDVTKAFKNLNEIIVKSTKAAAPAIKIGEKRPKLQVMNDAIKEAIKKKKLAFHDWKINGRPKESDSIYLKKKKLTTHILRIESRLEVAKRRINERQKVINTRTSDRNMFYRVIKNQRGKLSRFIDQLNVDDNTYHNENIIEGWRSHFHNLAKKEPNQNYDTQYLELIEKEAKIIIDIYKDRFKHNPITEEEISKAISSCISDILKIGTLFPVFKNKGDARYAKNYRGITVTPIYSKIIEKIIKLRENPIILERQNPLQRGLTENTTPLLCELIIKEFERESKDLKLPTYIALLDGKSAFDVVRNKTSEVFEIEQGVRQGGAISADLYKLYVNPLLNLLCDTGIGGHIGNIGCCAPTCADDVAIIANNPIELQTLVNIAVNFRKREGHTLQPTKSVILPVNTSSRAIEIEDNFWHINNNPLPVVEHSSHIGIQKCQKKSAKLTVDENVKKARRSLNSLMGAGLHGRNGLDPETVITLLNTYVMPILTYGLEILLPKGSNFDTIHQFHKKIIKQILSLSQQIADPAIYILSGMLSIEAEIHLKALTLFGNITRANKTSVECRLAERQLQLKSHSSKSWFIEIKKICLKYNLPDCQKFLINPLGKFQWKNLITRKIYTYWSEKINDKSEGYSSLQHITGAYKIKTIHPILTTNTSNCRDFIRIPIRTKVATGNYILQSNRAKFNKYEVSATCKICNKEDETIEHFLIACTQLEPERKSSKSDTRLHQRPGTSRVKSTKQRPTPRPRTSKQQKLPVVQATKEESVDDTESTISEDSDVGFVLTVESESSLAEDSNANTDNIEETELTGSASEVADSISSEVTTIDDDDVPQDADESPPVELIHSGRERRPPAWFRSGQFETSMAAVGPTSIPEWRQKVEYISPLAQTPLFKSTGLERDAARTILDIVNHY</sequence>
<proteinExistence type="predicted"/>
<organism evidence="3 4">
    <name type="scientific">Mytilus coruscus</name>
    <name type="common">Sea mussel</name>
    <dbReference type="NCBI Taxonomy" id="42192"/>
    <lineage>
        <taxon>Eukaryota</taxon>
        <taxon>Metazoa</taxon>
        <taxon>Spiralia</taxon>
        <taxon>Lophotrochozoa</taxon>
        <taxon>Mollusca</taxon>
        <taxon>Bivalvia</taxon>
        <taxon>Autobranchia</taxon>
        <taxon>Pteriomorphia</taxon>
        <taxon>Mytilida</taxon>
        <taxon>Mytiloidea</taxon>
        <taxon>Mytilidae</taxon>
        <taxon>Mytilinae</taxon>
        <taxon>Mytilus</taxon>
    </lineage>
</organism>
<dbReference type="PANTHER" id="PTHR47027:SF20">
    <property type="entry name" value="REVERSE TRANSCRIPTASE-LIKE PROTEIN WITH RNA-DIRECTED DNA POLYMERASE DOMAIN"/>
    <property type="match status" value="1"/>
</dbReference>
<reference evidence="3 4" key="1">
    <citation type="submission" date="2020-06" db="EMBL/GenBank/DDBJ databases">
        <authorList>
            <person name="Li R."/>
            <person name="Bekaert M."/>
        </authorList>
    </citation>
    <scope>NUCLEOTIDE SEQUENCE [LARGE SCALE GENOMIC DNA]</scope>
    <source>
        <strain evidence="4">wild</strain>
    </source>
</reference>
<dbReference type="EMBL" id="CACVKT020007050">
    <property type="protein sequence ID" value="CAC5405005.1"/>
    <property type="molecule type" value="Genomic_DNA"/>
</dbReference>
<evidence type="ECO:0000256" key="1">
    <source>
        <dbReference type="SAM" id="MobiDB-lite"/>
    </source>
</evidence>
<keyword evidence="4" id="KW-1185">Reference proteome</keyword>
<feature type="compositionally biased region" description="Basic and acidic residues" evidence="1">
    <location>
        <begin position="880"/>
        <end position="889"/>
    </location>
</feature>
<feature type="compositionally biased region" description="Acidic residues" evidence="1">
    <location>
        <begin position="927"/>
        <end position="940"/>
    </location>
</feature>
<dbReference type="InterPro" id="IPR000477">
    <property type="entry name" value="RT_dom"/>
</dbReference>
<dbReference type="InterPro" id="IPR036691">
    <property type="entry name" value="Endo/exonu/phosph_ase_sf"/>
</dbReference>
<dbReference type="SUPFAM" id="SSF56672">
    <property type="entry name" value="DNA/RNA polymerases"/>
    <property type="match status" value="1"/>
</dbReference>
<dbReference type="Pfam" id="PF00078">
    <property type="entry name" value="RVT_1"/>
    <property type="match status" value="1"/>
</dbReference>
<feature type="domain" description="Reverse transcriptase" evidence="2">
    <location>
        <begin position="385"/>
        <end position="564"/>
    </location>
</feature>
<evidence type="ECO:0000313" key="4">
    <source>
        <dbReference type="Proteomes" id="UP000507470"/>
    </source>
</evidence>
<evidence type="ECO:0000313" key="3">
    <source>
        <dbReference type="EMBL" id="CAC5405005.1"/>
    </source>
</evidence>
<dbReference type="OrthoDB" id="10014409at2759"/>
<dbReference type="AlphaFoldDB" id="A0A6J8DA95"/>
<feature type="region of interest" description="Disordered" evidence="1">
    <location>
        <begin position="880"/>
        <end position="941"/>
    </location>
</feature>
<protein>
    <recommendedName>
        <fullName evidence="2">Reverse transcriptase domain-containing protein</fullName>
    </recommendedName>
</protein>
<accession>A0A6J8DA95</accession>
<dbReference type="InterPro" id="IPR043502">
    <property type="entry name" value="DNA/RNA_pol_sf"/>
</dbReference>
<evidence type="ECO:0000259" key="2">
    <source>
        <dbReference type="Pfam" id="PF00078"/>
    </source>
</evidence>
<gene>
    <name evidence="3" type="ORF">MCOR_38734</name>
</gene>
<dbReference type="Gene3D" id="3.60.10.10">
    <property type="entry name" value="Endonuclease/exonuclease/phosphatase"/>
    <property type="match status" value="1"/>
</dbReference>
<dbReference type="Proteomes" id="UP000507470">
    <property type="component" value="Unassembled WGS sequence"/>
</dbReference>
<dbReference type="PANTHER" id="PTHR47027">
    <property type="entry name" value="REVERSE TRANSCRIPTASE DOMAIN-CONTAINING PROTEIN"/>
    <property type="match status" value="1"/>
</dbReference>
<feature type="compositionally biased region" description="Basic residues" evidence="1">
    <location>
        <begin position="899"/>
        <end position="913"/>
    </location>
</feature>
<name>A0A6J8DA95_MYTCO</name>
<dbReference type="SUPFAM" id="SSF56219">
    <property type="entry name" value="DNase I-like"/>
    <property type="match status" value="1"/>
</dbReference>